<dbReference type="AlphaFoldDB" id="A0AAW0D5I9"/>
<dbReference type="InterPro" id="IPR050613">
    <property type="entry name" value="Sec_Metabolite_Reg"/>
</dbReference>
<evidence type="ECO:0000259" key="4">
    <source>
        <dbReference type="SMART" id="SM00906"/>
    </source>
</evidence>
<keyword evidence="2" id="KW-0539">Nucleus</keyword>
<feature type="compositionally biased region" description="Polar residues" evidence="3">
    <location>
        <begin position="878"/>
        <end position="892"/>
    </location>
</feature>
<reference evidence="5 6" key="1">
    <citation type="submission" date="2024-01" db="EMBL/GenBank/DDBJ databases">
        <title>A draft genome for a cacao thread blight-causing isolate of Paramarasmius palmivorus.</title>
        <authorList>
            <person name="Baruah I.K."/>
            <person name="Bukari Y."/>
            <person name="Amoako-Attah I."/>
            <person name="Meinhardt L.W."/>
            <person name="Bailey B.A."/>
            <person name="Cohen S.P."/>
        </authorList>
    </citation>
    <scope>NUCLEOTIDE SEQUENCE [LARGE SCALE GENOMIC DNA]</scope>
    <source>
        <strain evidence="5 6">GH-12</strain>
    </source>
</reference>
<dbReference type="GO" id="GO:0005634">
    <property type="term" value="C:nucleus"/>
    <property type="evidence" value="ECO:0007669"/>
    <property type="project" value="UniProtKB-SubCell"/>
</dbReference>
<evidence type="ECO:0000256" key="3">
    <source>
        <dbReference type="SAM" id="MobiDB-lite"/>
    </source>
</evidence>
<protein>
    <recommendedName>
        <fullName evidence="4">Xylanolytic transcriptional activator regulatory domain-containing protein</fullName>
    </recommendedName>
</protein>
<feature type="compositionally biased region" description="Basic residues" evidence="3">
    <location>
        <begin position="811"/>
        <end position="820"/>
    </location>
</feature>
<keyword evidence="6" id="KW-1185">Reference proteome</keyword>
<accession>A0AAW0D5I9</accession>
<sequence length="1217" mass="131722">MPPEPTQKTSRRREKKLSVEEMKDIEQKRLRGAVSLFVYRIHLSDLFYDVQESSRAQNVVASNSDATRRSRVVPAYEEDASQSVLVISAMSARIRALEDGLAIMQSAVSSQRHPLLDDELLKIKFGAEALAEGKGTRFPEDGALSPGEEVGEGERRSEVDTSALDTLGTLTLDEEGELKYFGRSAGSETLILAGEEYLEEDETDSESGSHTDAEAPPTSKQIESIASPTTAALAGAQPLAHDSPDSLPPEIYTVAAGNFVINGFNPLSPGSSPSIPPNANTPDVASFQGGHDTLQTLLAQFPSVERGKELSQSYLDHASMFFRPLNKAQLFGDPTVSDEGVLAHIYTYRNSPASNPPTPHLVSTVFFIFALGAFFDLTLRSGRYISESETWFALGRRAMALGPDPSTAATHSANSAEDTVRALGSMATYITMAGRKYSRDAAWSGMSLAVKVAQGAGFHRDPARWGMDPRTVQKRRALWWEVFSADVSHSLALGRPPTVHPSFTDVEFPQDEDEIVKVVSTDEGEKEDIICGFWRTKHIFSRDCFMEVINATLTARAPNYATVMDLDRKVRECRLPTGFRPYVNIEEDGEEIYRNSGLALRDFYASQFRTVTMLYLHRSFFAHAMLTNPNNPFLSPFASSFLAVYRGASIIVKAAVHMFDRCAEMAGRVWFLMYHVFSAAVVVGTVVTRSPNSTLAPSALMDLKLAVDLFEKCSSTSKRNKVAFLVLKRLKEKAVKSYDSFCKERAESKSAATSPQSQPTPSLSQESSSPTSPGQLDHHFSSTHIRHSHESDVEDELELFGGQTRVLSTKKGTKIKKRKSTCADTLSTPTDDTAPSTSPTTSTILSGVSEAGPSKSSEPLAMLTSPWIGKEPSSSSSNAGSADLPTSLQPGATNDVDLDLGMGMDVTAGTGFDAAMGFGFGAGTTGTALGGLNVASMDMDMDLGFDFPSANEEFVQGSSGSNSALPPGEKVHPSLLQYLSGSGMAEESFMSWAPGRGTGDVPMPFSWMETPKAQSRSVANGSNGLGFDSNANGHGPGRWNQSSSLQFPHLPQSHPETVEDERRLSELYSSFMDFLAQRQSRPHNEGVGSIPPRSSGFGLNGDSLSSTWHSSGLNPSTTLSHTSSYNHDPWPHFPPSSFERDFSFLAQTKGLRPFGKAQAPPTFGNGLGFNNNAPPPANSNSNSNRSALEEEFLSFMRRYVSNGGGNGSLNGETPSRL</sequence>
<feature type="region of interest" description="Disordered" evidence="3">
    <location>
        <begin position="136"/>
        <end position="160"/>
    </location>
</feature>
<evidence type="ECO:0000256" key="2">
    <source>
        <dbReference type="ARBA" id="ARBA00023242"/>
    </source>
</evidence>
<dbReference type="PANTHER" id="PTHR31001:SF56">
    <property type="entry name" value="ZN(2)-C6 FUNGAL-TYPE DOMAIN-CONTAINING PROTEIN"/>
    <property type="match status" value="1"/>
</dbReference>
<evidence type="ECO:0000313" key="5">
    <source>
        <dbReference type="EMBL" id="KAK7046068.1"/>
    </source>
</evidence>
<gene>
    <name evidence="5" type="ORF">VNI00_007063</name>
</gene>
<feature type="region of interest" description="Disordered" evidence="3">
    <location>
        <begin position="747"/>
        <end position="790"/>
    </location>
</feature>
<comment type="caution">
    <text evidence="5">The sequence shown here is derived from an EMBL/GenBank/DDBJ whole genome shotgun (WGS) entry which is preliminary data.</text>
</comment>
<proteinExistence type="predicted"/>
<evidence type="ECO:0000256" key="1">
    <source>
        <dbReference type="ARBA" id="ARBA00004123"/>
    </source>
</evidence>
<dbReference type="GO" id="GO:0006351">
    <property type="term" value="P:DNA-templated transcription"/>
    <property type="evidence" value="ECO:0007669"/>
    <property type="project" value="InterPro"/>
</dbReference>
<evidence type="ECO:0000313" key="6">
    <source>
        <dbReference type="Proteomes" id="UP001383192"/>
    </source>
</evidence>
<dbReference type="InterPro" id="IPR007219">
    <property type="entry name" value="XnlR_reg_dom"/>
</dbReference>
<organism evidence="5 6">
    <name type="scientific">Paramarasmius palmivorus</name>
    <dbReference type="NCBI Taxonomy" id="297713"/>
    <lineage>
        <taxon>Eukaryota</taxon>
        <taxon>Fungi</taxon>
        <taxon>Dikarya</taxon>
        <taxon>Basidiomycota</taxon>
        <taxon>Agaricomycotina</taxon>
        <taxon>Agaricomycetes</taxon>
        <taxon>Agaricomycetidae</taxon>
        <taxon>Agaricales</taxon>
        <taxon>Marasmiineae</taxon>
        <taxon>Marasmiaceae</taxon>
        <taxon>Paramarasmius</taxon>
    </lineage>
</organism>
<dbReference type="CDD" id="cd12148">
    <property type="entry name" value="fungal_TF_MHR"/>
    <property type="match status" value="1"/>
</dbReference>
<comment type="subcellular location">
    <subcellularLocation>
        <location evidence="1">Nucleus</location>
    </subcellularLocation>
</comment>
<dbReference type="PANTHER" id="PTHR31001">
    <property type="entry name" value="UNCHARACTERIZED TRANSCRIPTIONAL REGULATORY PROTEIN"/>
    <property type="match status" value="1"/>
</dbReference>
<feature type="region of interest" description="Disordered" evidence="3">
    <location>
        <begin position="809"/>
        <end position="892"/>
    </location>
</feature>
<dbReference type="Pfam" id="PF04082">
    <property type="entry name" value="Fungal_trans"/>
    <property type="match status" value="1"/>
</dbReference>
<dbReference type="EMBL" id="JAYKXP010000022">
    <property type="protein sequence ID" value="KAK7046068.1"/>
    <property type="molecule type" value="Genomic_DNA"/>
</dbReference>
<feature type="domain" description="Xylanolytic transcriptional activator regulatory" evidence="4">
    <location>
        <begin position="442"/>
        <end position="515"/>
    </location>
</feature>
<dbReference type="GO" id="GO:0008270">
    <property type="term" value="F:zinc ion binding"/>
    <property type="evidence" value="ECO:0007669"/>
    <property type="project" value="InterPro"/>
</dbReference>
<feature type="compositionally biased region" description="Polar residues" evidence="3">
    <location>
        <begin position="1012"/>
        <end position="1022"/>
    </location>
</feature>
<feature type="compositionally biased region" description="Low complexity" evidence="3">
    <location>
        <begin position="824"/>
        <end position="843"/>
    </location>
</feature>
<feature type="region of interest" description="Disordered" evidence="3">
    <location>
        <begin position="1079"/>
        <end position="1102"/>
    </location>
</feature>
<feature type="region of interest" description="Disordered" evidence="3">
    <location>
        <begin position="1159"/>
        <end position="1186"/>
    </location>
</feature>
<feature type="region of interest" description="Disordered" evidence="3">
    <location>
        <begin position="198"/>
        <end position="222"/>
    </location>
</feature>
<dbReference type="SMART" id="SM00906">
    <property type="entry name" value="Fungal_trans"/>
    <property type="match status" value="1"/>
</dbReference>
<dbReference type="Proteomes" id="UP001383192">
    <property type="component" value="Unassembled WGS sequence"/>
</dbReference>
<dbReference type="GO" id="GO:0003677">
    <property type="term" value="F:DNA binding"/>
    <property type="evidence" value="ECO:0007669"/>
    <property type="project" value="InterPro"/>
</dbReference>
<name>A0AAW0D5I9_9AGAR</name>
<feature type="region of interest" description="Disordered" evidence="3">
    <location>
        <begin position="1005"/>
        <end position="1061"/>
    </location>
</feature>
<feature type="compositionally biased region" description="Low complexity" evidence="3">
    <location>
        <begin position="753"/>
        <end position="773"/>
    </location>
</feature>